<gene>
    <name evidence="5" type="ORF">FSP39_008266</name>
</gene>
<reference evidence="5" key="1">
    <citation type="submission" date="2019-08" db="EMBL/GenBank/DDBJ databases">
        <title>The improved chromosome-level genome for the pearl oyster Pinctada fucata martensii using PacBio sequencing and Hi-C.</title>
        <authorList>
            <person name="Zheng Z."/>
        </authorList>
    </citation>
    <scope>NUCLEOTIDE SEQUENCE</scope>
    <source>
        <strain evidence="5">ZZ-2019</strain>
        <tissue evidence="5">Adductor muscle</tissue>
    </source>
</reference>
<evidence type="ECO:0000313" key="6">
    <source>
        <dbReference type="Proteomes" id="UP001186944"/>
    </source>
</evidence>
<dbReference type="InterPro" id="IPR002018">
    <property type="entry name" value="CarbesteraseB"/>
</dbReference>
<keyword evidence="2 3" id="KW-0732">Signal</keyword>
<evidence type="ECO:0000256" key="1">
    <source>
        <dbReference type="ARBA" id="ARBA00005964"/>
    </source>
</evidence>
<dbReference type="PROSITE" id="PS00941">
    <property type="entry name" value="CARBOXYLESTERASE_B_2"/>
    <property type="match status" value="1"/>
</dbReference>
<dbReference type="SUPFAM" id="SSF53474">
    <property type="entry name" value="alpha/beta-Hydrolases"/>
    <property type="match status" value="1"/>
</dbReference>
<dbReference type="InterPro" id="IPR051093">
    <property type="entry name" value="Neuroligin/BSAL"/>
</dbReference>
<dbReference type="Pfam" id="PF00135">
    <property type="entry name" value="COesterase"/>
    <property type="match status" value="2"/>
</dbReference>
<name>A0AA88YJ33_PINIB</name>
<evidence type="ECO:0000256" key="3">
    <source>
        <dbReference type="SAM" id="SignalP"/>
    </source>
</evidence>
<dbReference type="Gene3D" id="3.40.50.1820">
    <property type="entry name" value="alpha/beta hydrolase"/>
    <property type="match status" value="2"/>
</dbReference>
<evidence type="ECO:0000313" key="5">
    <source>
        <dbReference type="EMBL" id="KAK3105904.1"/>
    </source>
</evidence>
<comment type="caution">
    <text evidence="5">The sequence shown here is derived from an EMBL/GenBank/DDBJ whole genome shotgun (WGS) entry which is preliminary data.</text>
</comment>
<dbReference type="InterPro" id="IPR019819">
    <property type="entry name" value="Carboxylesterase_B_CS"/>
</dbReference>
<dbReference type="EMBL" id="VSWD01000003">
    <property type="protein sequence ID" value="KAK3105904.1"/>
    <property type="molecule type" value="Genomic_DNA"/>
</dbReference>
<keyword evidence="6" id="KW-1185">Reference proteome</keyword>
<feature type="signal peptide" evidence="3">
    <location>
        <begin position="1"/>
        <end position="23"/>
    </location>
</feature>
<protein>
    <recommendedName>
        <fullName evidence="4">Carboxylesterase type B domain-containing protein</fullName>
    </recommendedName>
</protein>
<dbReference type="PANTHER" id="PTHR43903">
    <property type="entry name" value="NEUROLIGIN"/>
    <property type="match status" value="1"/>
</dbReference>
<accession>A0AA88YJ33</accession>
<dbReference type="Proteomes" id="UP001186944">
    <property type="component" value="Unassembled WGS sequence"/>
</dbReference>
<evidence type="ECO:0000259" key="4">
    <source>
        <dbReference type="Pfam" id="PF00135"/>
    </source>
</evidence>
<feature type="domain" description="Carboxylesterase type B" evidence="4">
    <location>
        <begin position="24"/>
        <end position="199"/>
    </location>
</feature>
<organism evidence="5 6">
    <name type="scientific">Pinctada imbricata</name>
    <name type="common">Atlantic pearl-oyster</name>
    <name type="synonym">Pinctada martensii</name>
    <dbReference type="NCBI Taxonomy" id="66713"/>
    <lineage>
        <taxon>Eukaryota</taxon>
        <taxon>Metazoa</taxon>
        <taxon>Spiralia</taxon>
        <taxon>Lophotrochozoa</taxon>
        <taxon>Mollusca</taxon>
        <taxon>Bivalvia</taxon>
        <taxon>Autobranchia</taxon>
        <taxon>Pteriomorphia</taxon>
        <taxon>Pterioida</taxon>
        <taxon>Pterioidea</taxon>
        <taxon>Pteriidae</taxon>
        <taxon>Pinctada</taxon>
    </lineage>
</organism>
<sequence length="464" mass="52681">MYQNLLTIFYLIISVLMILRAAGDTVIQTPLGVIRGLEILDKESGKIVHEFRGIRFAKAPIGERRFRKPVSIDSWTDEYDATKFRYACPQIMSPLFNDMSDNQSEDCLFLNIYVPQSVANGDILPVMVWIHGGSFTTGNGFFYDGTRLAVDGDVIVVTINYRLGLLGFLGLYHPASRGNYGLWDQIAALKWVQDNIASFKVIQGLLQYLKTNCMTDDNYKFVNCLRYIDVDILLTVSDSMQYAPSDKLFAEFLYGPVVDGELFPDHPLNLLNDPNSPQSKFFSSLDFIIGTTSQEGSLLYMYITPELQKLYDFNVSSGIQAKFLCNAVIKPYVDYFYNGIKDIHHKLCRFYTSKESNDEQSKRAADFYGDVLFNPWTVHMLDYHSRLKTGRTYQYVVSRPSAAPIGYLHIPPPAWFKGCGHGDELVYLFPTEDRPDIFNATLSDADKSLSKTMIAYWSSFAKTG</sequence>
<proteinExistence type="inferred from homology"/>
<dbReference type="AlphaFoldDB" id="A0AA88YJ33"/>
<feature type="domain" description="Carboxylesterase type B" evidence="4">
    <location>
        <begin position="211"/>
        <end position="464"/>
    </location>
</feature>
<feature type="chain" id="PRO_5041644667" description="Carboxylesterase type B domain-containing protein" evidence="3">
    <location>
        <begin position="24"/>
        <end position="464"/>
    </location>
</feature>
<comment type="similarity">
    <text evidence="1">Belongs to the type-B carboxylesterase/lipase family.</text>
</comment>
<dbReference type="InterPro" id="IPR029058">
    <property type="entry name" value="AB_hydrolase_fold"/>
</dbReference>
<evidence type="ECO:0000256" key="2">
    <source>
        <dbReference type="ARBA" id="ARBA00022729"/>
    </source>
</evidence>